<dbReference type="UniPathway" id="UPA00299"/>
<dbReference type="PANTHER" id="PTHR43651">
    <property type="entry name" value="1,4-ALPHA-GLUCAN-BRANCHING ENZYME"/>
    <property type="match status" value="1"/>
</dbReference>
<evidence type="ECO:0000256" key="6">
    <source>
        <dbReference type="ARBA" id="ARBA00022490"/>
    </source>
</evidence>
<dbReference type="GO" id="GO:0005992">
    <property type="term" value="P:trehalose biosynthetic process"/>
    <property type="evidence" value="ECO:0007669"/>
    <property type="project" value="UniProtKB-UniRule"/>
</dbReference>
<evidence type="ECO:0000313" key="21">
    <source>
        <dbReference type="Proteomes" id="UP000318297"/>
    </source>
</evidence>
<dbReference type="CDD" id="cd11325">
    <property type="entry name" value="AmyAc_GTHase"/>
    <property type="match status" value="1"/>
</dbReference>
<name>A0A561DVD8_9MICO</name>
<comment type="pathway">
    <text evidence="2 14">Glycan biosynthesis; trehalose biosynthesis.</text>
</comment>
<evidence type="ECO:0000256" key="9">
    <source>
        <dbReference type="ARBA" id="ARBA00023295"/>
    </source>
</evidence>
<dbReference type="GO" id="GO:0005737">
    <property type="term" value="C:cytoplasm"/>
    <property type="evidence" value="ECO:0007669"/>
    <property type="project" value="UniProtKB-SubCell"/>
</dbReference>
<feature type="site" description="Transition state stabilizer" evidence="17">
    <location>
        <position position="381"/>
    </location>
</feature>
<evidence type="ECO:0000256" key="18">
    <source>
        <dbReference type="SAM" id="MobiDB-lite"/>
    </source>
</evidence>
<keyword evidence="21" id="KW-1185">Reference proteome</keyword>
<evidence type="ECO:0000256" key="12">
    <source>
        <dbReference type="ARBA" id="ARBA00034013"/>
    </source>
</evidence>
<dbReference type="InterPro" id="IPR006047">
    <property type="entry name" value="GH13_cat_dom"/>
</dbReference>
<dbReference type="EMBL" id="VIVQ01000006">
    <property type="protein sequence ID" value="TWE07328.1"/>
    <property type="molecule type" value="Genomic_DNA"/>
</dbReference>
<comment type="similarity">
    <text evidence="3 14">Belongs to the glycosyl hydrolase 13 family.</text>
</comment>
<dbReference type="PANTHER" id="PTHR43651:SF11">
    <property type="entry name" value="MALTO-OLIGOSYLTREHALOSE TREHALOHYDROLASE"/>
    <property type="match status" value="1"/>
</dbReference>
<evidence type="ECO:0000256" key="4">
    <source>
        <dbReference type="ARBA" id="ARBA00012268"/>
    </source>
</evidence>
<dbReference type="SMART" id="SM00642">
    <property type="entry name" value="Aamy"/>
    <property type="match status" value="1"/>
</dbReference>
<organism evidence="20 21">
    <name type="scientific">Rudaeicoccus suwonensis</name>
    <dbReference type="NCBI Taxonomy" id="657409"/>
    <lineage>
        <taxon>Bacteria</taxon>
        <taxon>Bacillati</taxon>
        <taxon>Actinomycetota</taxon>
        <taxon>Actinomycetes</taxon>
        <taxon>Micrococcales</taxon>
        <taxon>Dermacoccaceae</taxon>
        <taxon>Rudaeicoccus</taxon>
    </lineage>
</organism>
<evidence type="ECO:0000256" key="15">
    <source>
        <dbReference type="PIRSR" id="PIRSR006337-1"/>
    </source>
</evidence>
<dbReference type="SUPFAM" id="SSF51445">
    <property type="entry name" value="(Trans)glycosidases"/>
    <property type="match status" value="1"/>
</dbReference>
<dbReference type="CDD" id="cd02853">
    <property type="entry name" value="E_set_MTHase_like_N"/>
    <property type="match status" value="1"/>
</dbReference>
<dbReference type="RefSeq" id="WP_145230814.1">
    <property type="nucleotide sequence ID" value="NZ_VIVQ01000006.1"/>
</dbReference>
<dbReference type="InterPro" id="IPR012768">
    <property type="entry name" value="Trehalose_TreZ"/>
</dbReference>
<comment type="subcellular location">
    <subcellularLocation>
        <location evidence="1 15">Cytoplasm</location>
    </subcellularLocation>
</comment>
<feature type="binding site" evidence="16">
    <location>
        <begin position="380"/>
        <end position="385"/>
    </location>
    <ligand>
        <name>substrate</name>
    </ligand>
</feature>
<sequence length="574" mass="62865">MTTEFSVWAPTAEHGVELVRGDVRTPMKRFDAGWWRSDVTPSAGERYAFSVDGSDPRPDPRSLAQPDGPHGPSAVVDLNAHDWTDASWSGTRLDGAVIYELHVGTFTDRGTLDSAIDRLDHLVTLGISLVELMPLADFPGDRGWGYDGVAPYAVHKTYGGAAALQRFVDACHARGLGVCLDVVYNHLGPSGNYLPVFGPYFTDRYQTPWGWAVNLDGPGSEEVRAYFIDNALMWLRDFHLDALRLDAVHALMDERAVHFLEELSARVDALSEELGRPLSLIAESNRNDPRTVAPRTTTGSGLGLHGQWADDVHHGLHSALTGEKQGYYADFADPGALPKVLTTPFFHDGTYSSFRGRHHGRPVDPQVMPGWRFVASLQTHDQVGNRATGDRLAQLVTPGRLACGAALLLTSPYTPMLFMGEEWGASTPWQYFTDHQDPDLAAAVSKGRREEFADHGWSAEVPDPQAVSTFDASKLDWSEVHEGDHERLFEWYRLLIALRRAQPDLSDARLSASVVRREGATVRVRRGAFQIVCNLGTYDAALPGTITAAFGAVTRDEAGMVTVGPDSVAIIKSA</sequence>
<evidence type="ECO:0000256" key="2">
    <source>
        <dbReference type="ARBA" id="ARBA00005199"/>
    </source>
</evidence>
<evidence type="ECO:0000256" key="11">
    <source>
        <dbReference type="ARBA" id="ARBA00033284"/>
    </source>
</evidence>
<feature type="active site" description="Nucleophile" evidence="15">
    <location>
        <position position="246"/>
    </location>
</feature>
<keyword evidence="8" id="KW-0119">Carbohydrate metabolism</keyword>
<reference evidence="20 21" key="1">
    <citation type="submission" date="2019-06" db="EMBL/GenBank/DDBJ databases">
        <title>Sequencing the genomes of 1000 actinobacteria strains.</title>
        <authorList>
            <person name="Klenk H.-P."/>
        </authorList>
    </citation>
    <scope>NUCLEOTIDE SEQUENCE [LARGE SCALE GENOMIC DNA]</scope>
    <source>
        <strain evidence="20 21">DSM 19560</strain>
    </source>
</reference>
<dbReference type="InterPro" id="IPR013783">
    <property type="entry name" value="Ig-like_fold"/>
</dbReference>
<feature type="active site" description="Proton donor" evidence="15">
    <location>
        <position position="283"/>
    </location>
</feature>
<dbReference type="Gene3D" id="2.60.40.10">
    <property type="entry name" value="Immunoglobulins"/>
    <property type="match status" value="1"/>
</dbReference>
<dbReference type="Pfam" id="PF00128">
    <property type="entry name" value="Alpha-amylase"/>
    <property type="match status" value="1"/>
</dbReference>
<dbReference type="InterPro" id="IPR017853">
    <property type="entry name" value="GH"/>
</dbReference>
<comment type="caution">
    <text evidence="20">The sequence shown here is derived from an EMBL/GenBank/DDBJ whole genome shotgun (WGS) entry which is preliminary data.</text>
</comment>
<evidence type="ECO:0000256" key="7">
    <source>
        <dbReference type="ARBA" id="ARBA00022801"/>
    </source>
</evidence>
<evidence type="ECO:0000313" key="20">
    <source>
        <dbReference type="EMBL" id="TWE07328.1"/>
    </source>
</evidence>
<evidence type="ECO:0000256" key="1">
    <source>
        <dbReference type="ARBA" id="ARBA00004496"/>
    </source>
</evidence>
<dbReference type="Gene3D" id="3.20.20.80">
    <property type="entry name" value="Glycosidases"/>
    <property type="match status" value="1"/>
</dbReference>
<evidence type="ECO:0000256" key="8">
    <source>
        <dbReference type="ARBA" id="ARBA00023277"/>
    </source>
</evidence>
<gene>
    <name evidence="20" type="ORF">BKA23_3511</name>
</gene>
<dbReference type="InterPro" id="IPR014756">
    <property type="entry name" value="Ig_E-set"/>
</dbReference>
<evidence type="ECO:0000256" key="10">
    <source>
        <dbReference type="ARBA" id="ARBA00032057"/>
    </source>
</evidence>
<dbReference type="InterPro" id="IPR044901">
    <property type="entry name" value="Trehalose_TreZ_E-set_sf"/>
</dbReference>
<comment type="catalytic activity">
    <reaction evidence="12 14">
        <text>hydrolysis of (1-&gt;4)-alpha-D-glucosidic linkage in 4-alpha-D-[(1-&gt;4)-alpha-D-glucanosyl]n trehalose to yield trehalose and (1-&gt;4)-alpha-D-glucan.</text>
        <dbReference type="EC" id="3.2.1.141"/>
    </reaction>
</comment>
<feature type="region of interest" description="Disordered" evidence="18">
    <location>
        <begin position="49"/>
        <end position="73"/>
    </location>
</feature>
<evidence type="ECO:0000256" key="5">
    <source>
        <dbReference type="ARBA" id="ARBA00015938"/>
    </source>
</evidence>
<dbReference type="OrthoDB" id="9800174at2"/>
<dbReference type="PIRSF" id="PIRSF006337">
    <property type="entry name" value="Trehalose_TreZ"/>
    <property type="match status" value="1"/>
</dbReference>
<accession>A0A561DVD8</accession>
<dbReference type="Gene3D" id="1.10.10.760">
    <property type="entry name" value="E-set domains of sugar-utilizing enzymes"/>
    <property type="match status" value="1"/>
</dbReference>
<dbReference type="NCBIfam" id="TIGR02402">
    <property type="entry name" value="trehalose_TreZ"/>
    <property type="match status" value="1"/>
</dbReference>
<evidence type="ECO:0000259" key="19">
    <source>
        <dbReference type="SMART" id="SM00642"/>
    </source>
</evidence>
<protein>
    <recommendedName>
        <fullName evidence="5 13">Malto-oligosyltrehalose trehalohydrolase</fullName>
        <shortName evidence="14">MTHase</shortName>
        <ecNumber evidence="4 13">3.2.1.141</ecNumber>
    </recommendedName>
    <alternativeName>
        <fullName evidence="11 14">4-alpha-D-((1-&gt;4)-alpha-D-glucano)trehalose trehalohydrolase</fullName>
    </alternativeName>
    <alternativeName>
        <fullName evidence="10 14">Maltooligosyl trehalose trehalohydrolase</fullName>
    </alternativeName>
</protein>
<dbReference type="SUPFAM" id="SSF81296">
    <property type="entry name" value="E set domains"/>
    <property type="match status" value="1"/>
</dbReference>
<keyword evidence="7 14" id="KW-0378">Hydrolase</keyword>
<evidence type="ECO:0000256" key="13">
    <source>
        <dbReference type="NCBIfam" id="TIGR02402"/>
    </source>
</evidence>
<evidence type="ECO:0000256" key="17">
    <source>
        <dbReference type="PIRSR" id="PIRSR006337-3"/>
    </source>
</evidence>
<keyword evidence="6" id="KW-0963">Cytoplasm</keyword>
<dbReference type="GO" id="GO:0033942">
    <property type="term" value="F:4-alpha-D-(1-&gt;4)-alpha-D-glucanotrehalose trehalohydrolase activity"/>
    <property type="evidence" value="ECO:0007669"/>
    <property type="project" value="UniProtKB-EC"/>
</dbReference>
<proteinExistence type="inferred from homology"/>
<feature type="domain" description="Glycosyl hydrolase family 13 catalytic" evidence="19">
    <location>
        <begin position="100"/>
        <end position="474"/>
    </location>
</feature>
<feature type="binding site" evidence="16">
    <location>
        <begin position="244"/>
        <end position="249"/>
    </location>
    <ligand>
        <name>substrate</name>
    </ligand>
</feature>
<evidence type="ECO:0000256" key="16">
    <source>
        <dbReference type="PIRSR" id="PIRSR006337-2"/>
    </source>
</evidence>
<dbReference type="AlphaFoldDB" id="A0A561DVD8"/>
<dbReference type="Proteomes" id="UP000318297">
    <property type="component" value="Unassembled WGS sequence"/>
</dbReference>
<dbReference type="EC" id="3.2.1.141" evidence="4 13"/>
<keyword evidence="9 14" id="KW-0326">Glycosidase</keyword>
<evidence type="ECO:0000256" key="14">
    <source>
        <dbReference type="PIRNR" id="PIRNR006337"/>
    </source>
</evidence>
<feature type="binding site" evidence="16">
    <location>
        <begin position="310"/>
        <end position="314"/>
    </location>
    <ligand>
        <name>substrate</name>
    </ligand>
</feature>
<feature type="region of interest" description="Disordered" evidence="18">
    <location>
        <begin position="285"/>
        <end position="304"/>
    </location>
</feature>
<evidence type="ECO:0000256" key="3">
    <source>
        <dbReference type="ARBA" id="ARBA00008061"/>
    </source>
</evidence>